<dbReference type="InterPro" id="IPR012347">
    <property type="entry name" value="Ferritin-like"/>
</dbReference>
<protein>
    <submittedName>
        <fullName evidence="2">DUF3231 family protein</fullName>
    </submittedName>
</protein>
<name>A0A4Q0VQH6_9BACI</name>
<keyword evidence="3" id="KW-1185">Reference proteome</keyword>
<dbReference type="Gene3D" id="1.20.1260.10">
    <property type="match status" value="1"/>
</dbReference>
<keyword evidence="1" id="KW-1133">Transmembrane helix</keyword>
<evidence type="ECO:0000313" key="2">
    <source>
        <dbReference type="EMBL" id="RXI96615.1"/>
    </source>
</evidence>
<gene>
    <name evidence="2" type="ORF">DS745_23225</name>
</gene>
<dbReference type="RefSeq" id="WP_129080587.1">
    <property type="nucleotide sequence ID" value="NZ_QOUX01000047.1"/>
</dbReference>
<keyword evidence="1" id="KW-0472">Membrane</keyword>
<feature type="transmembrane region" description="Helical" evidence="1">
    <location>
        <begin position="20"/>
        <end position="40"/>
    </location>
</feature>
<proteinExistence type="predicted"/>
<evidence type="ECO:0000313" key="3">
    <source>
        <dbReference type="Proteomes" id="UP000290649"/>
    </source>
</evidence>
<evidence type="ECO:0000256" key="1">
    <source>
        <dbReference type="SAM" id="Phobius"/>
    </source>
</evidence>
<dbReference type="EMBL" id="QOUX01000047">
    <property type="protein sequence ID" value="RXI96615.1"/>
    <property type="molecule type" value="Genomic_DNA"/>
</dbReference>
<reference evidence="2 3" key="1">
    <citation type="journal article" date="2019" name="Int. J. Syst. Evol. Microbiol.">
        <title>Anaerobacillus alkaliphilus sp. nov., a novel alkaliphilic and moderately halophilic bacterium.</title>
        <authorList>
            <person name="Borsodi A.K."/>
            <person name="Aszalos J.M."/>
            <person name="Bihari P."/>
            <person name="Nagy I."/>
            <person name="Schumann P."/>
            <person name="Sproer C."/>
            <person name="Kovacs A.L."/>
            <person name="Boka K."/>
            <person name="Dobosy P."/>
            <person name="Ovari M."/>
            <person name="Szili-Kovacs T."/>
            <person name="Toth E."/>
        </authorList>
    </citation>
    <scope>NUCLEOTIDE SEQUENCE [LARGE SCALE GENOMIC DNA]</scope>
    <source>
        <strain evidence="2 3">B16-10</strain>
    </source>
</reference>
<dbReference type="AlphaFoldDB" id="A0A4Q0VQH6"/>
<dbReference type="Proteomes" id="UP000290649">
    <property type="component" value="Unassembled WGS sequence"/>
</dbReference>
<comment type="caution">
    <text evidence="2">The sequence shown here is derived from an EMBL/GenBank/DDBJ whole genome shotgun (WGS) entry which is preliminary data.</text>
</comment>
<dbReference type="Pfam" id="PF11553">
    <property type="entry name" value="DUF3231"/>
    <property type="match status" value="1"/>
</dbReference>
<organism evidence="2 3">
    <name type="scientific">Anaerobacillus alkaliphilus</name>
    <dbReference type="NCBI Taxonomy" id="1548597"/>
    <lineage>
        <taxon>Bacteria</taxon>
        <taxon>Bacillati</taxon>
        <taxon>Bacillota</taxon>
        <taxon>Bacilli</taxon>
        <taxon>Bacillales</taxon>
        <taxon>Bacillaceae</taxon>
        <taxon>Anaerobacillus</taxon>
    </lineage>
</organism>
<keyword evidence="1" id="KW-0812">Transmembrane</keyword>
<sequence>MTWDTLPTSSTHSTFSDKLMMFHITALTGASVSHYGTSMGSSPRREHRRKL</sequence>
<dbReference type="InterPro" id="IPR021617">
    <property type="entry name" value="DUF3231"/>
</dbReference>
<accession>A0A4Q0VQH6</accession>